<evidence type="ECO:0000256" key="3">
    <source>
        <dbReference type="ARBA" id="ARBA00022475"/>
    </source>
</evidence>
<feature type="transmembrane region" description="Helical" evidence="8">
    <location>
        <begin position="718"/>
        <end position="737"/>
    </location>
</feature>
<keyword evidence="10" id="KW-1185">Reference proteome</keyword>
<dbReference type="RefSeq" id="WP_084215307.1">
    <property type="nucleotide sequence ID" value="NZ_LANP01000003.1"/>
</dbReference>
<evidence type="ECO:0000256" key="4">
    <source>
        <dbReference type="ARBA" id="ARBA00022692"/>
    </source>
</evidence>
<dbReference type="GO" id="GO:0005886">
    <property type="term" value="C:plasma membrane"/>
    <property type="evidence" value="ECO:0007669"/>
    <property type="project" value="UniProtKB-SubCell"/>
</dbReference>
<keyword evidence="3" id="KW-1003">Cell membrane</keyword>
<evidence type="ECO:0000313" key="10">
    <source>
        <dbReference type="Proteomes" id="UP000033616"/>
    </source>
</evidence>
<evidence type="ECO:0000256" key="2">
    <source>
        <dbReference type="ARBA" id="ARBA00007802"/>
    </source>
</evidence>
<dbReference type="Pfam" id="PF04610">
    <property type="entry name" value="TrbL"/>
    <property type="match status" value="1"/>
</dbReference>
<dbReference type="PATRIC" id="fig|1359168.3.peg.765"/>
<dbReference type="Proteomes" id="UP000033616">
    <property type="component" value="Unassembled WGS sequence"/>
</dbReference>
<organism evidence="9 10">
    <name type="scientific">Orientia chuto str. Dubai</name>
    <dbReference type="NCBI Taxonomy" id="1359168"/>
    <lineage>
        <taxon>Bacteria</taxon>
        <taxon>Pseudomonadati</taxon>
        <taxon>Pseudomonadota</taxon>
        <taxon>Alphaproteobacteria</taxon>
        <taxon>Rickettsiales</taxon>
        <taxon>Rickettsiaceae</taxon>
        <taxon>Rickettsieae</taxon>
        <taxon>Orientia</taxon>
    </lineage>
</organism>
<evidence type="ECO:0000313" key="9">
    <source>
        <dbReference type="EMBL" id="KJV57188.1"/>
    </source>
</evidence>
<keyword evidence="4 8" id="KW-0812">Transmembrane</keyword>
<evidence type="ECO:0000256" key="7">
    <source>
        <dbReference type="ARBA" id="ARBA00023136"/>
    </source>
</evidence>
<dbReference type="OrthoDB" id="7164976at2"/>
<gene>
    <name evidence="9" type="ORF">OCHUTO_0178</name>
</gene>
<name>A0A0F3MN47_9RICK</name>
<comment type="caution">
    <text evidence="9">The sequence shown here is derived from an EMBL/GenBank/DDBJ whole genome shotgun (WGS) entry which is preliminary data.</text>
</comment>
<feature type="transmembrane region" description="Helical" evidence="8">
    <location>
        <begin position="810"/>
        <end position="833"/>
    </location>
</feature>
<evidence type="ECO:0000256" key="8">
    <source>
        <dbReference type="SAM" id="Phobius"/>
    </source>
</evidence>
<keyword evidence="6 8" id="KW-1133">Transmembrane helix</keyword>
<dbReference type="InterPro" id="IPR007688">
    <property type="entry name" value="Conjugal_tfr_TrbL/VirB6"/>
</dbReference>
<comment type="similarity">
    <text evidence="2">Belongs to the TrbL/VirB6 family.</text>
</comment>
<dbReference type="AlphaFoldDB" id="A0A0F3MN47"/>
<accession>A0A0F3MN47</accession>
<dbReference type="EMBL" id="LANP01000003">
    <property type="protein sequence ID" value="KJV57188.1"/>
    <property type="molecule type" value="Genomic_DNA"/>
</dbReference>
<feature type="transmembrane region" description="Helical" evidence="8">
    <location>
        <begin position="769"/>
        <end position="790"/>
    </location>
</feature>
<sequence>MKNKVTKESKTEKKMIYINVLIFLLYIFLSTGISASNGLQAGEKLPASSSLQWMDKYPNDDNTGCVDVSPTWLGRADVRWVRVQAASMNNSWIDSGIMTKAGKSISIEVPSINQNSRKLQNRYLVLHRVDPRFPIVGQTFIIELDEAATPISRIHNFENGRLQSYQNEHSSYFQNTDGSNFINAVNLQQQFFNSQNSKIKVKAGDVIDIALISSVDFFNKLQLKDGSNKSEFTAELYPKWDGYRYYKPYGIYTVSIKSNIGVVDNVLLITAGSSDKKTLSKLLVGVKNIDSVSSFEKCNLNNLSESKSCVLGLGIGMEIKLNQEVLKSKFDKFLIVDTVSNQYSSSFLDKPIEGMYHIVAKGDGYLSFSTPLYSNVKYRSSGLNDVEYSSVLNSCHTLNEFEVKYLNSILNSKQEVIQGIVIDKILVGRYLMYITINRNNIVGDEYDDDIEYIISNETPTSSTRGTILPKNGINIATPASAKLWFRFIKKNDTQLNLKVTVPHDSEGTIKIAEFFYDNIYIPIKQKVEKFSKLFYFGLAKNAALKKLFNILAILYIILYGIYFLLGVVKVTAYDLLIRCSKIIIIGAVFNENSQQFFYDTLFPMFDGGINSLISYAIKTTNSNVHNPFKFFDLVVSRYIDVNLLKIILIEIVHVHTGLTILGILTLWSIIKFIVIMVKVCMELLMSMIAIAILVGLAPMFFIFMLFDRTADLFKRWFSALLLNALMPVIMIIFILIINELMIVAVESAFPVMRICWGTLFNIELNLDLSAIGLPTAFSIPLMAVPFYNIVFNGGSFFNAMDLGNSFAGSLAGVFLLYNLVLLAGTLVGSQVFAKGINRKGMSYVKSIMMQLLS</sequence>
<evidence type="ECO:0000256" key="1">
    <source>
        <dbReference type="ARBA" id="ARBA00004651"/>
    </source>
</evidence>
<feature type="transmembrane region" description="Helical" evidence="8">
    <location>
        <begin position="683"/>
        <end position="706"/>
    </location>
</feature>
<dbReference type="STRING" id="1359168.OCHUTO_0178"/>
<reference evidence="9 10" key="1">
    <citation type="submission" date="2015-02" db="EMBL/GenBank/DDBJ databases">
        <title>Genome Sequencing of Rickettsiales.</title>
        <authorList>
            <person name="Daugherty S.C."/>
            <person name="Su Q."/>
            <person name="Abolude K."/>
            <person name="Beier-Sexton M."/>
            <person name="Carlyon J.A."/>
            <person name="Carter R."/>
            <person name="Day N.P."/>
            <person name="Dumler S.J."/>
            <person name="Dyachenko V."/>
            <person name="Godinez A."/>
            <person name="Kurtti T.J."/>
            <person name="Lichay M."/>
            <person name="Mullins K.E."/>
            <person name="Ott S."/>
            <person name="Pappas-Brown V."/>
            <person name="Paris D.H."/>
            <person name="Patel P."/>
            <person name="Richards A.L."/>
            <person name="Sadzewicz L."/>
            <person name="Sears K."/>
            <person name="Seidman D."/>
            <person name="Sengamalay N."/>
            <person name="Stenos J."/>
            <person name="Tallon L.J."/>
            <person name="Vincent G."/>
            <person name="Fraser C.M."/>
            <person name="Munderloh U."/>
            <person name="Dunning-Hotopp J.C."/>
        </authorList>
    </citation>
    <scope>NUCLEOTIDE SEQUENCE [LARGE SCALE GENOMIC DNA]</scope>
    <source>
        <strain evidence="9 10">Fuller</strain>
    </source>
</reference>
<dbReference type="GO" id="GO:0030255">
    <property type="term" value="P:protein secretion by the type IV secretion system"/>
    <property type="evidence" value="ECO:0007669"/>
    <property type="project" value="InterPro"/>
</dbReference>
<evidence type="ECO:0000256" key="5">
    <source>
        <dbReference type="ARBA" id="ARBA00022729"/>
    </source>
</evidence>
<proteinExistence type="inferred from homology"/>
<protein>
    <submittedName>
        <fullName evidence="9">TrbL/VirB6 plasmid conjugal transfer family protein</fullName>
    </submittedName>
</protein>
<keyword evidence="7 8" id="KW-0472">Membrane</keyword>
<evidence type="ECO:0000256" key="6">
    <source>
        <dbReference type="ARBA" id="ARBA00022989"/>
    </source>
</evidence>
<comment type="subcellular location">
    <subcellularLocation>
        <location evidence="1">Cell membrane</location>
        <topology evidence="1">Multi-pass membrane protein</topology>
    </subcellularLocation>
</comment>
<feature type="transmembrane region" description="Helical" evidence="8">
    <location>
        <begin position="547"/>
        <end position="568"/>
    </location>
</feature>
<feature type="transmembrane region" description="Helical" evidence="8">
    <location>
        <begin position="654"/>
        <end position="677"/>
    </location>
</feature>
<keyword evidence="5" id="KW-0732">Signal</keyword>
<feature type="transmembrane region" description="Helical" evidence="8">
    <location>
        <begin position="743"/>
        <end position="762"/>
    </location>
</feature>